<dbReference type="AlphaFoldDB" id="A0A8J8NEI8"/>
<keyword evidence="3" id="KW-1185">Reference proteome</keyword>
<reference evidence="2" key="1">
    <citation type="submission" date="2019-06" db="EMBL/GenBank/DDBJ databases">
        <authorList>
            <person name="Zheng W."/>
        </authorList>
    </citation>
    <scope>NUCLEOTIDE SEQUENCE</scope>
    <source>
        <strain evidence="2">QDHG01</strain>
    </source>
</reference>
<name>A0A8J8NEI8_HALGN</name>
<feature type="chain" id="PRO_5035148620" evidence="1">
    <location>
        <begin position="22"/>
        <end position="335"/>
    </location>
</feature>
<keyword evidence="1" id="KW-0732">Signal</keyword>
<feature type="signal peptide" evidence="1">
    <location>
        <begin position="1"/>
        <end position="21"/>
    </location>
</feature>
<proteinExistence type="predicted"/>
<evidence type="ECO:0000256" key="1">
    <source>
        <dbReference type="SAM" id="SignalP"/>
    </source>
</evidence>
<comment type="caution">
    <text evidence="2">The sequence shown here is derived from an EMBL/GenBank/DDBJ whole genome shotgun (WGS) entry which is preliminary data.</text>
</comment>
<dbReference type="Proteomes" id="UP000785679">
    <property type="component" value="Unassembled WGS sequence"/>
</dbReference>
<gene>
    <name evidence="2" type="ORF">FGO68_gene9779</name>
</gene>
<protein>
    <submittedName>
        <fullName evidence="2">Uncharacterized protein</fullName>
    </submittedName>
</protein>
<accession>A0A8J8NEI8</accession>
<dbReference type="EMBL" id="RRYP01018589">
    <property type="protein sequence ID" value="TNV73568.1"/>
    <property type="molecule type" value="Genomic_DNA"/>
</dbReference>
<evidence type="ECO:0000313" key="2">
    <source>
        <dbReference type="EMBL" id="TNV73568.1"/>
    </source>
</evidence>
<evidence type="ECO:0000313" key="3">
    <source>
        <dbReference type="Proteomes" id="UP000785679"/>
    </source>
</evidence>
<organism evidence="2 3">
    <name type="scientific">Halteria grandinella</name>
    <dbReference type="NCBI Taxonomy" id="5974"/>
    <lineage>
        <taxon>Eukaryota</taxon>
        <taxon>Sar</taxon>
        <taxon>Alveolata</taxon>
        <taxon>Ciliophora</taxon>
        <taxon>Intramacronucleata</taxon>
        <taxon>Spirotrichea</taxon>
        <taxon>Stichotrichia</taxon>
        <taxon>Sporadotrichida</taxon>
        <taxon>Halteriidae</taxon>
        <taxon>Halteria</taxon>
    </lineage>
</organism>
<sequence length="335" mass="38088">MQAKVALITTALLLLTQYTSCARLKSSLKQIDSTKLDATINSISTKQQCLDSLSHIFYSETLNGDDPMSVFSAYVNDFCTKQPLEVPNAVKASTCFYSGYFILKYMISKRSNPDNIETLKIDFCSKYTDSLPKRTDFVKTLKVKANDEDFDNVCIDQLQTQSGLNYWFDPIDPMVSISQQEICDLHKKLFNSLQKKGVTSLAEYVSFSYLITLDLYLNANQQEDYESCINTKVVQDPENHCTAYIKDHLIFSLWNSTERVASCQDASRAVTQTCNGEMGCDGCAVELAHVYQGYQNFINDIYSQMFQKYESAIFTSLDSENKKQEEYRIGMPDKV</sequence>
<dbReference type="OrthoDB" id="10448056at2759"/>